<accession>A0A1E5LF15</accession>
<keyword evidence="2 8" id="KW-0963">Cytoplasm</keyword>
<dbReference type="Gene3D" id="3.30.465.60">
    <property type="match status" value="1"/>
</dbReference>
<proteinExistence type="inferred from homology"/>
<keyword evidence="4 8" id="KW-0819">tRNA processing</keyword>
<dbReference type="NCBIfam" id="TIGR02433">
    <property type="entry name" value="lysidine_TilS_C"/>
    <property type="match status" value="1"/>
</dbReference>
<evidence type="ECO:0000256" key="6">
    <source>
        <dbReference type="ARBA" id="ARBA00022840"/>
    </source>
</evidence>
<dbReference type="NCBIfam" id="TIGR02432">
    <property type="entry name" value="lysidine_TilS_N"/>
    <property type="match status" value="1"/>
</dbReference>
<dbReference type="InterPro" id="IPR012795">
    <property type="entry name" value="tRNA_Ile_lys_synt_N"/>
</dbReference>
<dbReference type="SMART" id="SM00977">
    <property type="entry name" value="TilS_C"/>
    <property type="match status" value="1"/>
</dbReference>
<dbReference type="GO" id="GO:0005737">
    <property type="term" value="C:cytoplasm"/>
    <property type="evidence" value="ECO:0007669"/>
    <property type="project" value="UniProtKB-SubCell"/>
</dbReference>
<comment type="subcellular location">
    <subcellularLocation>
        <location evidence="1 8">Cytoplasm</location>
    </subcellularLocation>
</comment>
<dbReference type="SUPFAM" id="SSF82829">
    <property type="entry name" value="MesJ substrate recognition domain-like"/>
    <property type="match status" value="1"/>
</dbReference>
<evidence type="ECO:0000256" key="5">
    <source>
        <dbReference type="ARBA" id="ARBA00022741"/>
    </source>
</evidence>
<dbReference type="CDD" id="cd01992">
    <property type="entry name" value="TilS_N"/>
    <property type="match status" value="1"/>
</dbReference>
<dbReference type="HAMAP" id="MF_01161">
    <property type="entry name" value="tRNA_Ile_lys_synt"/>
    <property type="match status" value="1"/>
</dbReference>
<evidence type="ECO:0000259" key="9">
    <source>
        <dbReference type="SMART" id="SM00977"/>
    </source>
</evidence>
<dbReference type="InterPro" id="IPR012796">
    <property type="entry name" value="Lysidine-tRNA-synth_C"/>
</dbReference>
<evidence type="ECO:0000256" key="3">
    <source>
        <dbReference type="ARBA" id="ARBA00022598"/>
    </source>
</evidence>
<dbReference type="AlphaFoldDB" id="A0A1E5LF15"/>
<dbReference type="Gene3D" id="3.40.50.620">
    <property type="entry name" value="HUPs"/>
    <property type="match status" value="1"/>
</dbReference>
<dbReference type="Pfam" id="PF01171">
    <property type="entry name" value="ATP_bind_3"/>
    <property type="match status" value="1"/>
</dbReference>
<evidence type="ECO:0000256" key="2">
    <source>
        <dbReference type="ARBA" id="ARBA00022490"/>
    </source>
</evidence>
<dbReference type="PANTHER" id="PTHR43033">
    <property type="entry name" value="TRNA(ILE)-LYSIDINE SYNTHASE-RELATED"/>
    <property type="match status" value="1"/>
</dbReference>
<comment type="domain">
    <text evidence="8">The N-terminal region contains the highly conserved SGGXDS motif, predicted to be a P-loop motif involved in ATP binding.</text>
</comment>
<dbReference type="InterPro" id="IPR012094">
    <property type="entry name" value="tRNA_Ile_lys_synt"/>
</dbReference>
<keyword evidence="5 8" id="KW-0547">Nucleotide-binding</keyword>
<gene>
    <name evidence="8" type="primary">tilS</name>
    <name evidence="10" type="ORF">BFG57_14875</name>
</gene>
<dbReference type="EMBL" id="MJEH01000023">
    <property type="protein sequence ID" value="OEH92660.1"/>
    <property type="molecule type" value="Genomic_DNA"/>
</dbReference>
<name>A0A1E5LF15_9BACI</name>
<comment type="similarity">
    <text evidence="8">Belongs to the tRNA(Ile)-lysidine synthase family.</text>
</comment>
<dbReference type="GO" id="GO:0005524">
    <property type="term" value="F:ATP binding"/>
    <property type="evidence" value="ECO:0007669"/>
    <property type="project" value="UniProtKB-UniRule"/>
</dbReference>
<dbReference type="Proteomes" id="UP000095209">
    <property type="component" value="Unassembled WGS sequence"/>
</dbReference>
<dbReference type="InterPro" id="IPR015262">
    <property type="entry name" value="tRNA_Ile_lys_synt_subst-bd"/>
</dbReference>
<dbReference type="GO" id="GO:0032267">
    <property type="term" value="F:tRNA(Ile)-lysidine synthase activity"/>
    <property type="evidence" value="ECO:0007669"/>
    <property type="project" value="UniProtKB-EC"/>
</dbReference>
<comment type="caution">
    <text evidence="10">The sequence shown here is derived from an EMBL/GenBank/DDBJ whole genome shotgun (WGS) entry which is preliminary data.</text>
</comment>
<keyword evidence="6 8" id="KW-0067">ATP-binding</keyword>
<dbReference type="Pfam" id="PF09179">
    <property type="entry name" value="TilS"/>
    <property type="match status" value="1"/>
</dbReference>
<keyword evidence="11" id="KW-1185">Reference proteome</keyword>
<evidence type="ECO:0000313" key="10">
    <source>
        <dbReference type="EMBL" id="OEH92660.1"/>
    </source>
</evidence>
<evidence type="ECO:0000256" key="4">
    <source>
        <dbReference type="ARBA" id="ARBA00022694"/>
    </source>
</evidence>
<dbReference type="InterPro" id="IPR014729">
    <property type="entry name" value="Rossmann-like_a/b/a_fold"/>
</dbReference>
<evidence type="ECO:0000313" key="11">
    <source>
        <dbReference type="Proteomes" id="UP000095209"/>
    </source>
</evidence>
<protein>
    <recommendedName>
        <fullName evidence="8">tRNA(Ile)-lysidine synthase</fullName>
        <ecNumber evidence="8">6.3.4.19</ecNumber>
    </recommendedName>
    <alternativeName>
        <fullName evidence="8">tRNA(Ile)-2-lysyl-cytidine synthase</fullName>
    </alternativeName>
    <alternativeName>
        <fullName evidence="8">tRNA(Ile)-lysidine synthetase</fullName>
    </alternativeName>
</protein>
<feature type="domain" description="Lysidine-tRNA(Ile) synthetase C-terminal" evidence="9">
    <location>
        <begin position="382"/>
        <end position="456"/>
    </location>
</feature>
<dbReference type="SUPFAM" id="SSF52402">
    <property type="entry name" value="Adenine nucleotide alpha hydrolases-like"/>
    <property type="match status" value="1"/>
</dbReference>
<dbReference type="GO" id="GO:0006400">
    <property type="term" value="P:tRNA modification"/>
    <property type="evidence" value="ECO:0007669"/>
    <property type="project" value="UniProtKB-UniRule"/>
</dbReference>
<sequence>MEQNVESFISKHQLIDDGDKIVVGLSGGPDSLALLHILWKMSKKRDLTIIAAHLNHNFRGVEAEEDCSFVKHFCKSIGIHIIAESIDVPAYQKKHQLNPQQAARDCRYAFYKSVMESVSANKLALGHHGDDQIETMLMRTVRGNLDAMSGIPVKRPFSLGVIIRPLLNLSKQQIEAYCERENLYPRRDSSNEKEGYTRNRYRKHILPFLKKENPRVHEHMQYMSEVIREESQLLNTLAWEKVLSALIEQTQESCTLDIKLFKMVPVPLQRRGIHLILKYLYNNKVERYSSIHIEEILRLIKSDRPSGYITLPNQLRIVRKYDRCMMTFNIESSAPFNYELYAPGKIESDQFVLEAIISFDNTLDNNYDDYFKISYDFTNTPLIVRTYQPGDRMVVFPNGQTKKVSRIFIDEKVPKLSRKNIPIVTDQTGHILWIPTVKKTYQSNASKSEDEIVLTFRSLTAGFHKTP</sequence>
<feature type="binding site" evidence="8">
    <location>
        <begin position="26"/>
        <end position="31"/>
    </location>
    <ligand>
        <name>ATP</name>
        <dbReference type="ChEBI" id="CHEBI:30616"/>
    </ligand>
</feature>
<dbReference type="EC" id="6.3.4.19" evidence="8"/>
<dbReference type="InterPro" id="IPR011063">
    <property type="entry name" value="TilS/TtcA_N"/>
</dbReference>
<dbReference type="SUPFAM" id="SSF56037">
    <property type="entry name" value="PheT/TilS domain"/>
    <property type="match status" value="1"/>
</dbReference>
<keyword evidence="3 8" id="KW-0436">Ligase</keyword>
<dbReference type="RefSeq" id="WP_069717347.1">
    <property type="nucleotide sequence ID" value="NZ_MJEH01000023.1"/>
</dbReference>
<reference evidence="10 11" key="1">
    <citation type="submission" date="2016-08" db="EMBL/GenBank/DDBJ databases">
        <title>Genome of Bacillus solimangrovi GH2-4.</title>
        <authorList>
            <person name="Lim S."/>
            <person name="Kim B.-C."/>
        </authorList>
    </citation>
    <scope>NUCLEOTIDE SEQUENCE [LARGE SCALE GENOMIC DNA]</scope>
    <source>
        <strain evidence="10 11">GH2-4</strain>
    </source>
</reference>
<dbReference type="STRING" id="1305675.BFG57_14875"/>
<evidence type="ECO:0000256" key="7">
    <source>
        <dbReference type="ARBA" id="ARBA00048539"/>
    </source>
</evidence>
<comment type="catalytic activity">
    <reaction evidence="7 8">
        <text>cytidine(34) in tRNA(Ile2) + L-lysine + ATP = lysidine(34) in tRNA(Ile2) + AMP + diphosphate + H(+)</text>
        <dbReference type="Rhea" id="RHEA:43744"/>
        <dbReference type="Rhea" id="RHEA-COMP:10625"/>
        <dbReference type="Rhea" id="RHEA-COMP:10670"/>
        <dbReference type="ChEBI" id="CHEBI:15378"/>
        <dbReference type="ChEBI" id="CHEBI:30616"/>
        <dbReference type="ChEBI" id="CHEBI:32551"/>
        <dbReference type="ChEBI" id="CHEBI:33019"/>
        <dbReference type="ChEBI" id="CHEBI:82748"/>
        <dbReference type="ChEBI" id="CHEBI:83665"/>
        <dbReference type="ChEBI" id="CHEBI:456215"/>
        <dbReference type="EC" id="6.3.4.19"/>
    </reaction>
</comment>
<dbReference type="Pfam" id="PF11734">
    <property type="entry name" value="TilS_C"/>
    <property type="match status" value="1"/>
</dbReference>
<evidence type="ECO:0000256" key="1">
    <source>
        <dbReference type="ARBA" id="ARBA00004496"/>
    </source>
</evidence>
<evidence type="ECO:0000256" key="8">
    <source>
        <dbReference type="HAMAP-Rule" id="MF_01161"/>
    </source>
</evidence>
<dbReference type="PANTHER" id="PTHR43033:SF1">
    <property type="entry name" value="TRNA(ILE)-LYSIDINE SYNTHASE-RELATED"/>
    <property type="match status" value="1"/>
</dbReference>
<comment type="function">
    <text evidence="8">Ligates lysine onto the cytidine present at position 34 of the AUA codon-specific tRNA(Ile) that contains the anticodon CAU, in an ATP-dependent manner. Cytidine is converted to lysidine, thus changing the amino acid specificity of the tRNA from methionine to isoleucine.</text>
</comment>
<organism evidence="10 11">
    <name type="scientific">Bacillus solimangrovi</name>
    <dbReference type="NCBI Taxonomy" id="1305675"/>
    <lineage>
        <taxon>Bacteria</taxon>
        <taxon>Bacillati</taxon>
        <taxon>Bacillota</taxon>
        <taxon>Bacilli</taxon>
        <taxon>Bacillales</taxon>
        <taxon>Bacillaceae</taxon>
        <taxon>Bacillus</taxon>
    </lineage>
</organism>